<dbReference type="STRING" id="796925.A0A137NPY0"/>
<dbReference type="PROSITE" id="PS51387">
    <property type="entry name" value="FAD_PCMH"/>
    <property type="match status" value="1"/>
</dbReference>
<evidence type="ECO:0000256" key="1">
    <source>
        <dbReference type="SAM" id="SignalP"/>
    </source>
</evidence>
<gene>
    <name evidence="3" type="ORF">CONCODRAFT_13913</name>
</gene>
<dbReference type="InterPro" id="IPR006094">
    <property type="entry name" value="Oxid_FAD_bind_N"/>
</dbReference>
<keyword evidence="1" id="KW-0732">Signal</keyword>
<feature type="non-terminal residue" evidence="3">
    <location>
        <position position="217"/>
    </location>
</feature>
<dbReference type="InterPro" id="IPR016169">
    <property type="entry name" value="FAD-bd_PCMH_sub2"/>
</dbReference>
<sequence length="217" mass="24117">MLFYNFLYYILFSSLVDCYTYTSYQYKIECESSSPILYPKTLEKLQDIIKNAIRSGDKIKVVGSRHSITDAICTDGIPIHMKHFDEVSVNKREGTVTLGAGLEIMDAMDRLMEFGVTVNNLPSFGGITVAGCVAIGVHGSSLKTPSNPSEYLTAVTFINGNGELETVDETDPDFNSFRVNLGLLGVFVSLTFKSTPLYKMKMENYRLGEELLTKTPD</sequence>
<reference evidence="3 4" key="1">
    <citation type="journal article" date="2015" name="Genome Biol. Evol.">
        <title>Phylogenomic analyses indicate that early fungi evolved digesting cell walls of algal ancestors of land plants.</title>
        <authorList>
            <person name="Chang Y."/>
            <person name="Wang S."/>
            <person name="Sekimoto S."/>
            <person name="Aerts A.L."/>
            <person name="Choi C."/>
            <person name="Clum A."/>
            <person name="LaButti K.M."/>
            <person name="Lindquist E.A."/>
            <person name="Yee Ngan C."/>
            <person name="Ohm R.A."/>
            <person name="Salamov A.A."/>
            <person name="Grigoriev I.V."/>
            <person name="Spatafora J.W."/>
            <person name="Berbee M.L."/>
        </authorList>
    </citation>
    <scope>NUCLEOTIDE SEQUENCE [LARGE SCALE GENOMIC DNA]</scope>
    <source>
        <strain evidence="3 4">NRRL 28638</strain>
    </source>
</reference>
<dbReference type="Gene3D" id="3.30.43.10">
    <property type="entry name" value="Uridine Diphospho-n-acetylenolpyruvylglucosamine Reductase, domain 2"/>
    <property type="match status" value="1"/>
</dbReference>
<feature type="chain" id="PRO_5007293880" evidence="1">
    <location>
        <begin position="19"/>
        <end position="217"/>
    </location>
</feature>
<dbReference type="OrthoDB" id="610608at2759"/>
<dbReference type="Gene3D" id="3.30.465.10">
    <property type="match status" value="1"/>
</dbReference>
<dbReference type="PANTHER" id="PTHR43762">
    <property type="entry name" value="L-GULONOLACTONE OXIDASE"/>
    <property type="match status" value="1"/>
</dbReference>
<evidence type="ECO:0000259" key="2">
    <source>
        <dbReference type="PROSITE" id="PS51387"/>
    </source>
</evidence>
<dbReference type="Proteomes" id="UP000070444">
    <property type="component" value="Unassembled WGS sequence"/>
</dbReference>
<accession>A0A137NPY0</accession>
<dbReference type="EMBL" id="KQ965168">
    <property type="protein sequence ID" value="KXN64798.1"/>
    <property type="molecule type" value="Genomic_DNA"/>
</dbReference>
<evidence type="ECO:0000313" key="4">
    <source>
        <dbReference type="Proteomes" id="UP000070444"/>
    </source>
</evidence>
<dbReference type="InterPro" id="IPR036318">
    <property type="entry name" value="FAD-bd_PCMH-like_sf"/>
</dbReference>
<dbReference type="InterPro" id="IPR010031">
    <property type="entry name" value="FAD_lactone_oxidase-like"/>
</dbReference>
<dbReference type="InterPro" id="IPR016166">
    <property type="entry name" value="FAD-bd_PCMH"/>
</dbReference>
<protein>
    <submittedName>
        <fullName evidence="3">FAD-binding domain-containing protein</fullName>
    </submittedName>
</protein>
<evidence type="ECO:0000313" key="3">
    <source>
        <dbReference type="EMBL" id="KXN64798.1"/>
    </source>
</evidence>
<proteinExistence type="predicted"/>
<dbReference type="PANTHER" id="PTHR43762:SF1">
    <property type="entry name" value="D-ARABINONO-1,4-LACTONE OXIDASE"/>
    <property type="match status" value="1"/>
</dbReference>
<dbReference type="GO" id="GO:0016899">
    <property type="term" value="F:oxidoreductase activity, acting on the CH-OH group of donors, oxygen as acceptor"/>
    <property type="evidence" value="ECO:0007669"/>
    <property type="project" value="InterPro"/>
</dbReference>
<dbReference type="SUPFAM" id="SSF56176">
    <property type="entry name" value="FAD-binding/transporter-associated domain-like"/>
    <property type="match status" value="1"/>
</dbReference>
<dbReference type="Pfam" id="PF01565">
    <property type="entry name" value="FAD_binding_4"/>
    <property type="match status" value="1"/>
</dbReference>
<keyword evidence="4" id="KW-1185">Reference proteome</keyword>
<dbReference type="AlphaFoldDB" id="A0A137NPY0"/>
<feature type="signal peptide" evidence="1">
    <location>
        <begin position="1"/>
        <end position="18"/>
    </location>
</feature>
<feature type="domain" description="FAD-binding PCMH-type" evidence="2">
    <location>
        <begin position="28"/>
        <end position="197"/>
    </location>
</feature>
<dbReference type="GO" id="GO:0071949">
    <property type="term" value="F:FAD binding"/>
    <property type="evidence" value="ECO:0007669"/>
    <property type="project" value="InterPro"/>
</dbReference>
<organism evidence="3 4">
    <name type="scientific">Conidiobolus coronatus (strain ATCC 28846 / CBS 209.66 / NRRL 28638)</name>
    <name type="common">Delacroixia coronata</name>
    <dbReference type="NCBI Taxonomy" id="796925"/>
    <lineage>
        <taxon>Eukaryota</taxon>
        <taxon>Fungi</taxon>
        <taxon>Fungi incertae sedis</taxon>
        <taxon>Zoopagomycota</taxon>
        <taxon>Entomophthoromycotina</taxon>
        <taxon>Entomophthoromycetes</taxon>
        <taxon>Entomophthorales</taxon>
        <taxon>Ancylistaceae</taxon>
        <taxon>Conidiobolus</taxon>
    </lineage>
</organism>
<dbReference type="InterPro" id="IPR016167">
    <property type="entry name" value="FAD-bd_PCMH_sub1"/>
</dbReference>
<name>A0A137NPY0_CONC2</name>